<evidence type="ECO:0000313" key="3">
    <source>
        <dbReference type="EMBL" id="KAJ8750815.1"/>
    </source>
</evidence>
<evidence type="ECO:0008006" key="5">
    <source>
        <dbReference type="Google" id="ProtNLM"/>
    </source>
</evidence>
<evidence type="ECO:0000256" key="1">
    <source>
        <dbReference type="SAM" id="MobiDB-lite"/>
    </source>
</evidence>
<feature type="signal peptide" evidence="2">
    <location>
        <begin position="1"/>
        <end position="16"/>
    </location>
</feature>
<dbReference type="EMBL" id="JAIWQS010000011">
    <property type="protein sequence ID" value="KAJ8750815.1"/>
    <property type="molecule type" value="Genomic_DNA"/>
</dbReference>
<accession>A0AAV8SFJ8</accession>
<protein>
    <recommendedName>
        <fullName evidence="5">Secreted protein</fullName>
    </recommendedName>
</protein>
<reference evidence="3 4" key="1">
    <citation type="submission" date="2021-09" db="EMBL/GenBank/DDBJ databases">
        <title>Genomic insights and catalytic innovation underlie evolution of tropane alkaloids biosynthesis.</title>
        <authorList>
            <person name="Wang Y.-J."/>
            <person name="Tian T."/>
            <person name="Huang J.-P."/>
            <person name="Huang S.-X."/>
        </authorList>
    </citation>
    <scope>NUCLEOTIDE SEQUENCE [LARGE SCALE GENOMIC DNA]</scope>
    <source>
        <strain evidence="3">KIB-2018</strain>
        <tissue evidence="3">Leaf</tissue>
    </source>
</reference>
<evidence type="ECO:0000313" key="4">
    <source>
        <dbReference type="Proteomes" id="UP001159364"/>
    </source>
</evidence>
<keyword evidence="2" id="KW-0732">Signal</keyword>
<feature type="compositionally biased region" description="Polar residues" evidence="1">
    <location>
        <begin position="46"/>
        <end position="63"/>
    </location>
</feature>
<name>A0AAV8SFJ8_9ROSI</name>
<proteinExistence type="predicted"/>
<comment type="caution">
    <text evidence="3">The sequence shown here is derived from an EMBL/GenBank/DDBJ whole genome shotgun (WGS) entry which is preliminary data.</text>
</comment>
<keyword evidence="4" id="KW-1185">Reference proteome</keyword>
<sequence>MRALITFYSLLPLSSAELFRFRRGLGFLLLSVPPKIHCEEMFKLSQSTPYSPPFSTDSPTFRSLQKRGFS</sequence>
<dbReference type="Proteomes" id="UP001159364">
    <property type="component" value="Linkage Group LG11"/>
</dbReference>
<gene>
    <name evidence="3" type="ORF">K2173_015996</name>
</gene>
<feature type="region of interest" description="Disordered" evidence="1">
    <location>
        <begin position="46"/>
        <end position="70"/>
    </location>
</feature>
<organism evidence="3 4">
    <name type="scientific">Erythroxylum novogranatense</name>
    <dbReference type="NCBI Taxonomy" id="1862640"/>
    <lineage>
        <taxon>Eukaryota</taxon>
        <taxon>Viridiplantae</taxon>
        <taxon>Streptophyta</taxon>
        <taxon>Embryophyta</taxon>
        <taxon>Tracheophyta</taxon>
        <taxon>Spermatophyta</taxon>
        <taxon>Magnoliopsida</taxon>
        <taxon>eudicotyledons</taxon>
        <taxon>Gunneridae</taxon>
        <taxon>Pentapetalae</taxon>
        <taxon>rosids</taxon>
        <taxon>fabids</taxon>
        <taxon>Malpighiales</taxon>
        <taxon>Erythroxylaceae</taxon>
        <taxon>Erythroxylum</taxon>
    </lineage>
</organism>
<feature type="chain" id="PRO_5043821298" description="Secreted protein" evidence="2">
    <location>
        <begin position="17"/>
        <end position="70"/>
    </location>
</feature>
<evidence type="ECO:0000256" key="2">
    <source>
        <dbReference type="SAM" id="SignalP"/>
    </source>
</evidence>
<dbReference type="AlphaFoldDB" id="A0AAV8SFJ8"/>